<evidence type="ECO:0000256" key="1">
    <source>
        <dbReference type="ARBA" id="ARBA00004651"/>
    </source>
</evidence>
<evidence type="ECO:0000313" key="14">
    <source>
        <dbReference type="Proteomes" id="UP000274131"/>
    </source>
</evidence>
<keyword evidence="3 11" id="KW-0812">Transmembrane</keyword>
<gene>
    <name evidence="13" type="ORF">EVEC_LOCUS1271</name>
</gene>
<evidence type="ECO:0000256" key="2">
    <source>
        <dbReference type="ARBA" id="ARBA00022475"/>
    </source>
</evidence>
<dbReference type="Gene3D" id="1.20.1070.10">
    <property type="entry name" value="Rhodopsin 7-helix transmembrane proteins"/>
    <property type="match status" value="2"/>
</dbReference>
<proteinExistence type="predicted"/>
<evidence type="ECO:0000313" key="13">
    <source>
        <dbReference type="EMBL" id="VDD86128.1"/>
    </source>
</evidence>
<dbReference type="Pfam" id="PF00001">
    <property type="entry name" value="7tm_1"/>
    <property type="match status" value="1"/>
</dbReference>
<feature type="transmembrane region" description="Helical" evidence="11">
    <location>
        <begin position="76"/>
        <end position="98"/>
    </location>
</feature>
<accession>A0A0N4UVT1</accession>
<dbReference type="EMBL" id="UXUI01007192">
    <property type="protein sequence ID" value="VDD86128.1"/>
    <property type="molecule type" value="Genomic_DNA"/>
</dbReference>
<feature type="transmembrane region" description="Helical" evidence="11">
    <location>
        <begin position="21"/>
        <end position="40"/>
    </location>
</feature>
<keyword evidence="7" id="KW-1015">Disulfide bond</keyword>
<dbReference type="PANTHER" id="PTHR45695:SF23">
    <property type="entry name" value="GALANIN-LIKE G-PROTEIN COUPLED RECEPTOR NPR-9"/>
    <property type="match status" value="1"/>
</dbReference>
<dbReference type="STRING" id="51028.A0A0N4UVT1"/>
<organism evidence="15">
    <name type="scientific">Enterobius vermicularis</name>
    <name type="common">Human pinworm</name>
    <dbReference type="NCBI Taxonomy" id="51028"/>
    <lineage>
        <taxon>Eukaryota</taxon>
        <taxon>Metazoa</taxon>
        <taxon>Ecdysozoa</taxon>
        <taxon>Nematoda</taxon>
        <taxon>Chromadorea</taxon>
        <taxon>Rhabditida</taxon>
        <taxon>Spirurina</taxon>
        <taxon>Oxyuridomorpha</taxon>
        <taxon>Oxyuroidea</taxon>
        <taxon>Oxyuridae</taxon>
        <taxon>Enterobius</taxon>
    </lineage>
</organism>
<evidence type="ECO:0000256" key="9">
    <source>
        <dbReference type="ARBA" id="ARBA00023180"/>
    </source>
</evidence>
<keyword evidence="14" id="KW-1185">Reference proteome</keyword>
<evidence type="ECO:0000256" key="11">
    <source>
        <dbReference type="SAM" id="Phobius"/>
    </source>
</evidence>
<keyword evidence="8" id="KW-0675">Receptor</keyword>
<keyword evidence="10" id="KW-0807">Transducer</keyword>
<evidence type="ECO:0000259" key="12">
    <source>
        <dbReference type="PROSITE" id="PS50262"/>
    </source>
</evidence>
<keyword evidence="9" id="KW-0325">Glycoprotein</keyword>
<dbReference type="GO" id="GO:0004930">
    <property type="term" value="F:G protein-coupled receptor activity"/>
    <property type="evidence" value="ECO:0007669"/>
    <property type="project" value="UniProtKB-KW"/>
</dbReference>
<dbReference type="AlphaFoldDB" id="A0A0N4UVT1"/>
<keyword evidence="4 11" id="KW-1133">Transmembrane helix</keyword>
<keyword evidence="2" id="KW-1003">Cell membrane</keyword>
<evidence type="ECO:0000256" key="7">
    <source>
        <dbReference type="ARBA" id="ARBA00023157"/>
    </source>
</evidence>
<dbReference type="OrthoDB" id="2132067at2759"/>
<dbReference type="InterPro" id="IPR017452">
    <property type="entry name" value="GPCR_Rhodpsn_7TM"/>
</dbReference>
<dbReference type="Proteomes" id="UP000274131">
    <property type="component" value="Unassembled WGS sequence"/>
</dbReference>
<keyword evidence="5" id="KW-0297">G-protein coupled receptor</keyword>
<dbReference type="PANTHER" id="PTHR45695">
    <property type="entry name" value="LEUCOKININ RECEPTOR-RELATED"/>
    <property type="match status" value="1"/>
</dbReference>
<dbReference type="PROSITE" id="PS50262">
    <property type="entry name" value="G_PROTEIN_RECEP_F1_2"/>
    <property type="match status" value="1"/>
</dbReference>
<keyword evidence="6 11" id="KW-0472">Membrane</keyword>
<dbReference type="PRINTS" id="PR00237">
    <property type="entry name" value="GPCRRHODOPSN"/>
</dbReference>
<evidence type="ECO:0000256" key="3">
    <source>
        <dbReference type="ARBA" id="ARBA00022692"/>
    </source>
</evidence>
<dbReference type="InterPro" id="IPR000276">
    <property type="entry name" value="GPCR_Rhodpsn"/>
</dbReference>
<evidence type="ECO:0000256" key="6">
    <source>
        <dbReference type="ARBA" id="ARBA00023136"/>
    </source>
</evidence>
<feature type="domain" description="G-protein coupled receptors family 1 profile" evidence="12">
    <location>
        <begin position="1"/>
        <end position="226"/>
    </location>
</feature>
<evidence type="ECO:0000256" key="5">
    <source>
        <dbReference type="ARBA" id="ARBA00023040"/>
    </source>
</evidence>
<evidence type="ECO:0000313" key="15">
    <source>
        <dbReference type="WBParaSite" id="EVEC_0000156301-mRNA-1"/>
    </source>
</evidence>
<sequence>MAIAHPMQSRWLSSIGRAKKAIAMIWTVSAFLAIPSAVRIDYNHSNTLNGERVYWCMREFPELFGPVRKTLNRAFALYQLLLLIVFPVATMTLCYFRVAVVVCKSSKGNGLTTVVVEFSQTATNTGSGSEYSSMACGTTMSLQDATKLMKSRVAENNKKQEENPLVTDRIRASCQENNLFPIDCVDELLTSFGYICRPSNTPTLRAMRMAFNALAYCQSCINPVCYAFMSQNFRSTFRSAYKRMRLKTQATEEVRKRLYSYSSVSMSISSRYRRYRYSHYRNTLTVPNADPYITPTMSRDVSQLSLSRPLTSGKFSGGNMSRDASILSFFERLSHVRSKLPSLPSLDISREPSQYSLSLPTPSIVKRQPSTVQLRDSSDISVRNASVPAVDYAIPTKRLIPSTSKPKNNNLCKNPTEQLRKFIKSQMIFDDGY</sequence>
<dbReference type="WBParaSite" id="EVEC_0000156301-mRNA-1">
    <property type="protein sequence ID" value="EVEC_0000156301-mRNA-1"/>
    <property type="gene ID" value="EVEC_0000156301"/>
</dbReference>
<reference evidence="13 14" key="2">
    <citation type="submission" date="2018-10" db="EMBL/GenBank/DDBJ databases">
        <authorList>
            <consortium name="Pathogen Informatics"/>
        </authorList>
    </citation>
    <scope>NUCLEOTIDE SEQUENCE [LARGE SCALE GENOMIC DNA]</scope>
</reference>
<evidence type="ECO:0000256" key="10">
    <source>
        <dbReference type="ARBA" id="ARBA00023224"/>
    </source>
</evidence>
<evidence type="ECO:0000256" key="8">
    <source>
        <dbReference type="ARBA" id="ARBA00023170"/>
    </source>
</evidence>
<dbReference type="SUPFAM" id="SSF81321">
    <property type="entry name" value="Family A G protein-coupled receptor-like"/>
    <property type="match status" value="1"/>
</dbReference>
<evidence type="ECO:0000256" key="4">
    <source>
        <dbReference type="ARBA" id="ARBA00022989"/>
    </source>
</evidence>
<dbReference type="GO" id="GO:0005886">
    <property type="term" value="C:plasma membrane"/>
    <property type="evidence" value="ECO:0007669"/>
    <property type="project" value="UniProtKB-SubCell"/>
</dbReference>
<comment type="subcellular location">
    <subcellularLocation>
        <location evidence="1">Cell membrane</location>
        <topology evidence="1">Multi-pass membrane protein</topology>
    </subcellularLocation>
</comment>
<reference evidence="15" key="1">
    <citation type="submission" date="2017-02" db="UniProtKB">
        <authorList>
            <consortium name="WormBaseParasite"/>
        </authorList>
    </citation>
    <scope>IDENTIFICATION</scope>
</reference>
<protein>
    <submittedName>
        <fullName evidence="15">G_PROTEIN_RECEP_F1_2 domain-containing protein</fullName>
    </submittedName>
</protein>
<name>A0A0N4UVT1_ENTVE</name>